<evidence type="ECO:0000313" key="9">
    <source>
        <dbReference type="EMBL" id="KMV34412.1"/>
    </source>
</evidence>
<evidence type="ECO:0000256" key="6">
    <source>
        <dbReference type="SAM" id="MobiDB-lite"/>
    </source>
</evidence>
<name>A0A0J8VN37_9ENTR</name>
<dbReference type="InterPro" id="IPR053924">
    <property type="entry name" value="RecX_HTH_2nd"/>
</dbReference>
<dbReference type="NCBIfam" id="NF001052">
    <property type="entry name" value="PRK00117.1-1"/>
    <property type="match status" value="1"/>
</dbReference>
<dbReference type="GO" id="GO:0006282">
    <property type="term" value="P:regulation of DNA repair"/>
    <property type="evidence" value="ECO:0007669"/>
    <property type="project" value="UniProtKB-UniRule"/>
</dbReference>
<gene>
    <name evidence="5 9" type="primary">recX</name>
    <name evidence="9" type="ORF">ACH50_09655</name>
</gene>
<evidence type="ECO:0000256" key="3">
    <source>
        <dbReference type="ARBA" id="ARBA00018111"/>
    </source>
</evidence>
<feature type="region of interest" description="Disordered" evidence="6">
    <location>
        <begin position="26"/>
        <end position="60"/>
    </location>
</feature>
<evidence type="ECO:0000256" key="1">
    <source>
        <dbReference type="ARBA" id="ARBA00004496"/>
    </source>
</evidence>
<dbReference type="HAMAP" id="MF_01114">
    <property type="entry name" value="RecX"/>
    <property type="match status" value="1"/>
</dbReference>
<dbReference type="GO" id="GO:0005737">
    <property type="term" value="C:cytoplasm"/>
    <property type="evidence" value="ECO:0007669"/>
    <property type="project" value="UniProtKB-SubCell"/>
</dbReference>
<dbReference type="Pfam" id="PF02631">
    <property type="entry name" value="RecX_HTH2"/>
    <property type="match status" value="1"/>
</dbReference>
<protein>
    <recommendedName>
        <fullName evidence="3 5">Regulatory protein RecX</fullName>
    </recommendedName>
</protein>
<accession>A0A0J8VN37</accession>
<dbReference type="EMBL" id="LFEJ01000014">
    <property type="protein sequence ID" value="KMV34412.1"/>
    <property type="molecule type" value="Genomic_DNA"/>
</dbReference>
<dbReference type="PANTHER" id="PTHR33602:SF1">
    <property type="entry name" value="REGULATORY PROTEIN RECX FAMILY PROTEIN"/>
    <property type="match status" value="1"/>
</dbReference>
<comment type="caution">
    <text evidence="9">The sequence shown here is derived from an EMBL/GenBank/DDBJ whole genome shotgun (WGS) entry which is preliminary data.</text>
</comment>
<dbReference type="Gene3D" id="1.10.10.10">
    <property type="entry name" value="Winged helix-like DNA-binding domain superfamily/Winged helix DNA-binding domain"/>
    <property type="match status" value="3"/>
</dbReference>
<evidence type="ECO:0000259" key="7">
    <source>
        <dbReference type="Pfam" id="PF02631"/>
    </source>
</evidence>
<proteinExistence type="inferred from homology"/>
<feature type="domain" description="RecX second three-helical" evidence="7">
    <location>
        <begin position="78"/>
        <end position="118"/>
    </location>
</feature>
<dbReference type="InterPro" id="IPR003783">
    <property type="entry name" value="Regulatory_RecX"/>
</dbReference>
<evidence type="ECO:0000256" key="2">
    <source>
        <dbReference type="ARBA" id="ARBA00009695"/>
    </source>
</evidence>
<comment type="function">
    <text evidence="5">Modulates RecA activity.</text>
</comment>
<comment type="subcellular location">
    <subcellularLocation>
        <location evidence="1 5">Cytoplasm</location>
    </subcellularLocation>
</comment>
<keyword evidence="10" id="KW-1185">Reference proteome</keyword>
<keyword evidence="4 5" id="KW-0963">Cytoplasm</keyword>
<dbReference type="Proteomes" id="UP000037315">
    <property type="component" value="Unassembled WGS sequence"/>
</dbReference>
<dbReference type="InterPro" id="IPR036388">
    <property type="entry name" value="WH-like_DNA-bd_sf"/>
</dbReference>
<evidence type="ECO:0000256" key="5">
    <source>
        <dbReference type="HAMAP-Rule" id="MF_01114"/>
    </source>
</evidence>
<feature type="domain" description="RecX third three-helical" evidence="8">
    <location>
        <begin position="128"/>
        <end position="167"/>
    </location>
</feature>
<evidence type="ECO:0000256" key="4">
    <source>
        <dbReference type="ARBA" id="ARBA00022490"/>
    </source>
</evidence>
<comment type="similarity">
    <text evidence="2 5">Belongs to the RecX family.</text>
</comment>
<dbReference type="Pfam" id="PF21981">
    <property type="entry name" value="RecX_HTH3"/>
    <property type="match status" value="1"/>
</dbReference>
<dbReference type="OrthoDB" id="7066780at2"/>
<dbReference type="InterPro" id="IPR053925">
    <property type="entry name" value="RecX_HTH_3rd"/>
</dbReference>
<dbReference type="STRING" id="1121863.GCA_000621185_02513"/>
<reference evidence="9 10" key="1">
    <citation type="submission" date="2015-06" db="EMBL/GenBank/DDBJ databases">
        <title>Genome sequencing of Cronobacter sp. strain DJ34 isolated from petroleum contaminated sludge of Duliajan Oil Fields, Assam, India.</title>
        <authorList>
            <person name="Pal S."/>
            <person name="Banerjee T.D."/>
            <person name="Roy A."/>
            <person name="Sar P."/>
            <person name="Kazy S.K."/>
        </authorList>
    </citation>
    <scope>NUCLEOTIDE SEQUENCE [LARGE SCALE GENOMIC DNA]</scope>
    <source>
        <strain evidence="9 10">DJ34</strain>
    </source>
</reference>
<evidence type="ECO:0000313" key="10">
    <source>
        <dbReference type="Proteomes" id="UP000037315"/>
    </source>
</evidence>
<sequence length="174" mass="20474">MTDATSRRTAYARLLDRATRILAMRDHSEQELRRKLTTPSPVKPRQQESRQVAETDPEPTAEEIDQVIAWCYEHRWLDDERFAAQFIASRSRKGYGPQRIRQELQQKGISRAQCESALAECDIDWGTLAREQAERKFGSPLPKQYPEKAKVQRFLLYRGYYMEDIQDLYRNFAS</sequence>
<dbReference type="PANTHER" id="PTHR33602">
    <property type="entry name" value="REGULATORY PROTEIN RECX FAMILY PROTEIN"/>
    <property type="match status" value="1"/>
</dbReference>
<organism evidence="9 10">
    <name type="scientific">Franconibacter pulveris</name>
    <dbReference type="NCBI Taxonomy" id="435910"/>
    <lineage>
        <taxon>Bacteria</taxon>
        <taxon>Pseudomonadati</taxon>
        <taxon>Pseudomonadota</taxon>
        <taxon>Gammaproteobacteria</taxon>
        <taxon>Enterobacterales</taxon>
        <taxon>Enterobacteriaceae</taxon>
        <taxon>Franconibacter</taxon>
    </lineage>
</organism>
<dbReference type="PATRIC" id="fig|1656095.3.peg.951"/>
<dbReference type="RefSeq" id="WP_024559825.1">
    <property type="nucleotide sequence ID" value="NZ_LFEJ01000014.1"/>
</dbReference>
<dbReference type="AlphaFoldDB" id="A0A0J8VN37"/>
<evidence type="ECO:0000259" key="8">
    <source>
        <dbReference type="Pfam" id="PF21981"/>
    </source>
</evidence>